<dbReference type="PIRSF" id="PIRSF001500">
    <property type="entry name" value="Chor_mut_pdt_Ppr"/>
    <property type="match status" value="1"/>
</dbReference>
<evidence type="ECO:0000256" key="5">
    <source>
        <dbReference type="ARBA" id="ARBA00023141"/>
    </source>
</evidence>
<dbReference type="NCBIfam" id="NF008865">
    <property type="entry name" value="PRK11898.1"/>
    <property type="match status" value="1"/>
</dbReference>
<dbReference type="OrthoDB" id="9802281at2"/>
<dbReference type="GO" id="GO:0005737">
    <property type="term" value="C:cytoplasm"/>
    <property type="evidence" value="ECO:0007669"/>
    <property type="project" value="TreeGrafter"/>
</dbReference>
<accession>A0A9Q4FZQ7</accession>
<evidence type="ECO:0000256" key="10">
    <source>
        <dbReference type="RuleBase" id="RU361254"/>
    </source>
</evidence>
<comment type="caution">
    <text evidence="13">The sequence shown here is derived from an EMBL/GenBank/DDBJ whole genome shotgun (WGS) entry which is preliminary data.</text>
</comment>
<evidence type="ECO:0000256" key="7">
    <source>
        <dbReference type="ARBA" id="ARBA00023239"/>
    </source>
</evidence>
<evidence type="ECO:0000256" key="9">
    <source>
        <dbReference type="PIRSR" id="PIRSR001500-2"/>
    </source>
</evidence>
<keyword evidence="7 10" id="KW-0456">Lyase</keyword>
<evidence type="ECO:0000259" key="11">
    <source>
        <dbReference type="PROSITE" id="PS51171"/>
    </source>
</evidence>
<dbReference type="PANTHER" id="PTHR21022">
    <property type="entry name" value="PREPHENATE DEHYDRATASE P PROTEIN"/>
    <property type="match status" value="1"/>
</dbReference>
<comment type="catalytic activity">
    <reaction evidence="8 10">
        <text>prephenate + H(+) = 3-phenylpyruvate + CO2 + H2O</text>
        <dbReference type="Rhea" id="RHEA:21648"/>
        <dbReference type="ChEBI" id="CHEBI:15377"/>
        <dbReference type="ChEBI" id="CHEBI:15378"/>
        <dbReference type="ChEBI" id="CHEBI:16526"/>
        <dbReference type="ChEBI" id="CHEBI:18005"/>
        <dbReference type="ChEBI" id="CHEBI:29934"/>
        <dbReference type="EC" id="4.2.1.51"/>
    </reaction>
</comment>
<dbReference type="InterPro" id="IPR008242">
    <property type="entry name" value="Chor_mutase/pphenate_deHydtase"/>
</dbReference>
<dbReference type="CDD" id="cd13633">
    <property type="entry name" value="PBP2_Sa-PDT_like"/>
    <property type="match status" value="1"/>
</dbReference>
<evidence type="ECO:0000256" key="8">
    <source>
        <dbReference type="ARBA" id="ARBA00047848"/>
    </source>
</evidence>
<dbReference type="InterPro" id="IPR045865">
    <property type="entry name" value="ACT-like_dom_sf"/>
</dbReference>
<evidence type="ECO:0000313" key="14">
    <source>
        <dbReference type="Proteomes" id="UP001057753"/>
    </source>
</evidence>
<dbReference type="PANTHER" id="PTHR21022:SF19">
    <property type="entry name" value="PREPHENATE DEHYDRATASE-RELATED"/>
    <property type="match status" value="1"/>
</dbReference>
<feature type="site" description="Essential for prephenate dehydratase activity" evidence="9">
    <location>
        <position position="178"/>
    </location>
</feature>
<keyword evidence="14" id="KW-1185">Reference proteome</keyword>
<dbReference type="FunFam" id="3.40.190.10:FF:000034">
    <property type="entry name" value="Chorismate mutase/prephenate dehydratase"/>
    <property type="match status" value="1"/>
</dbReference>
<name>A0A9Q4FZQ7_SALAG</name>
<dbReference type="InterPro" id="IPR001086">
    <property type="entry name" value="Preph_deHydtase"/>
</dbReference>
<dbReference type="PROSITE" id="PS51171">
    <property type="entry name" value="PREPHENATE_DEHYDR_3"/>
    <property type="match status" value="1"/>
</dbReference>
<dbReference type="EC" id="4.2.1.51" evidence="2 10"/>
<evidence type="ECO:0000313" key="13">
    <source>
        <dbReference type="EMBL" id="MCR6096994.1"/>
    </source>
</evidence>
<organism evidence="13 14">
    <name type="scientific">Salipaludibacillus agaradhaerens</name>
    <name type="common">Bacillus agaradhaerens</name>
    <dbReference type="NCBI Taxonomy" id="76935"/>
    <lineage>
        <taxon>Bacteria</taxon>
        <taxon>Bacillati</taxon>
        <taxon>Bacillota</taxon>
        <taxon>Bacilli</taxon>
        <taxon>Bacillales</taxon>
        <taxon>Bacillaceae</taxon>
    </lineage>
</organism>
<dbReference type="PROSITE" id="PS00858">
    <property type="entry name" value="PREPHENATE_DEHYDR_2"/>
    <property type="match status" value="1"/>
</dbReference>
<dbReference type="Pfam" id="PF01842">
    <property type="entry name" value="ACT"/>
    <property type="match status" value="1"/>
</dbReference>
<dbReference type="Proteomes" id="UP001057753">
    <property type="component" value="Unassembled WGS sequence"/>
</dbReference>
<evidence type="ECO:0000256" key="4">
    <source>
        <dbReference type="ARBA" id="ARBA00022605"/>
    </source>
</evidence>
<dbReference type="RefSeq" id="WP_078577238.1">
    <property type="nucleotide sequence ID" value="NZ_JABXYM010000001.1"/>
</dbReference>
<feature type="domain" description="ACT" evidence="12">
    <location>
        <begin position="205"/>
        <end position="282"/>
    </location>
</feature>
<protein>
    <recommendedName>
        <fullName evidence="3 10">Prephenate dehydratase</fullName>
        <shortName evidence="10">PDT</shortName>
        <ecNumber evidence="2 10">4.2.1.51</ecNumber>
    </recommendedName>
</protein>
<keyword evidence="6 10" id="KW-0584">Phenylalanine biosynthesis</keyword>
<dbReference type="Pfam" id="PF00800">
    <property type="entry name" value="PDT"/>
    <property type="match status" value="1"/>
</dbReference>
<dbReference type="CDD" id="cd04905">
    <property type="entry name" value="ACT_CM-PDT"/>
    <property type="match status" value="1"/>
</dbReference>
<dbReference type="Gene3D" id="3.40.190.10">
    <property type="entry name" value="Periplasmic binding protein-like II"/>
    <property type="match status" value="2"/>
</dbReference>
<dbReference type="Gene3D" id="3.30.70.260">
    <property type="match status" value="1"/>
</dbReference>
<comment type="pathway">
    <text evidence="1 10">Amino-acid biosynthesis; L-phenylalanine biosynthesis; phenylpyruvate from prephenate: step 1/1.</text>
</comment>
<reference evidence="13" key="1">
    <citation type="submission" date="2020-06" db="EMBL/GenBank/DDBJ databases">
        <title>Insight into the genomes of haloalkaliphilic bacilli from Kenyan soda lakes.</title>
        <authorList>
            <person name="Mwirichia R."/>
            <person name="Villamizar G.C."/>
            <person name="Poehlein A."/>
            <person name="Mugweru J."/>
            <person name="Kipnyargis A."/>
            <person name="Kiplimo D."/>
            <person name="Orwa P."/>
            <person name="Daniel R."/>
        </authorList>
    </citation>
    <scope>NUCLEOTIDE SEQUENCE</scope>
    <source>
        <strain evidence="13">B1096_S55</strain>
    </source>
</reference>
<evidence type="ECO:0000256" key="2">
    <source>
        <dbReference type="ARBA" id="ARBA00013147"/>
    </source>
</evidence>
<dbReference type="AlphaFoldDB" id="A0A9Q4FZQ7"/>
<dbReference type="PROSITE" id="PS51671">
    <property type="entry name" value="ACT"/>
    <property type="match status" value="1"/>
</dbReference>
<gene>
    <name evidence="10 13" type="primary">pheA</name>
    <name evidence="13" type="ORF">HXA33_10535</name>
</gene>
<dbReference type="GO" id="GO:0009094">
    <property type="term" value="P:L-phenylalanine biosynthetic process"/>
    <property type="evidence" value="ECO:0007669"/>
    <property type="project" value="UniProtKB-KW"/>
</dbReference>
<evidence type="ECO:0000256" key="1">
    <source>
        <dbReference type="ARBA" id="ARBA00004741"/>
    </source>
</evidence>
<dbReference type="SUPFAM" id="SSF55021">
    <property type="entry name" value="ACT-like"/>
    <property type="match status" value="1"/>
</dbReference>
<keyword evidence="4 10" id="KW-0028">Amino-acid biosynthesis</keyword>
<sequence length="300" mass="33337">MSVEKVGYLGPMGSFTEAAAERLIPHGERIPFRSIPDTMDAVKEGVVDQAVVPLENAIEGSVNITLDYFIHQQRLTMAAEIVAPIEQHLLVEPSRESTWESVDIVYSHPQAIAQCHQFIRKFLPHAEIAYENSTAAAAQYIHEHPEENAAAIANIVAASSYGLSIAQKKINDYDNNRTRFILLKNNNSLYANELISSNTQYKTTLMISLASDFSGALHQVLAAFAWRKINLSKIESRPTKTGLGNYYFIIDVAMQQDQILIPGVCEELRALGCEVEVLGSYPCFTLEELNGFESKVMAEK</sequence>
<evidence type="ECO:0000256" key="3">
    <source>
        <dbReference type="ARBA" id="ARBA00021872"/>
    </source>
</evidence>
<evidence type="ECO:0000259" key="12">
    <source>
        <dbReference type="PROSITE" id="PS51671"/>
    </source>
</evidence>
<evidence type="ECO:0000256" key="6">
    <source>
        <dbReference type="ARBA" id="ARBA00023222"/>
    </source>
</evidence>
<dbReference type="FunFam" id="3.30.70.260:FF:000012">
    <property type="entry name" value="Prephenate dehydratase"/>
    <property type="match status" value="1"/>
</dbReference>
<dbReference type="FunFam" id="3.40.190.10:FF:000064">
    <property type="entry name" value="Prephenate dehydratase"/>
    <property type="match status" value="1"/>
</dbReference>
<dbReference type="InterPro" id="IPR018528">
    <property type="entry name" value="Preph_deHydtase_CS"/>
</dbReference>
<proteinExistence type="predicted"/>
<feature type="domain" description="Prephenate dehydratase" evidence="11">
    <location>
        <begin position="5"/>
        <end position="185"/>
    </location>
</feature>
<dbReference type="SUPFAM" id="SSF53850">
    <property type="entry name" value="Periplasmic binding protein-like II"/>
    <property type="match status" value="1"/>
</dbReference>
<dbReference type="EMBL" id="JABXYM010000001">
    <property type="protein sequence ID" value="MCR6096994.1"/>
    <property type="molecule type" value="Genomic_DNA"/>
</dbReference>
<dbReference type="GO" id="GO:0004664">
    <property type="term" value="F:prephenate dehydratase activity"/>
    <property type="evidence" value="ECO:0007669"/>
    <property type="project" value="UniProtKB-UniRule"/>
</dbReference>
<keyword evidence="5 10" id="KW-0057">Aromatic amino acid biosynthesis</keyword>
<dbReference type="InterPro" id="IPR002912">
    <property type="entry name" value="ACT_dom"/>
</dbReference>